<dbReference type="Pfam" id="PF00486">
    <property type="entry name" value="Trans_reg_C"/>
    <property type="match status" value="1"/>
</dbReference>
<evidence type="ECO:0000256" key="1">
    <source>
        <dbReference type="ARBA" id="ARBA00004496"/>
    </source>
</evidence>
<name>A0A2T4YLP8_9SPHN</name>
<dbReference type="SMART" id="SM00862">
    <property type="entry name" value="Trans_reg_C"/>
    <property type="match status" value="1"/>
</dbReference>
<evidence type="ECO:0000313" key="14">
    <source>
        <dbReference type="Proteomes" id="UP000240996"/>
    </source>
</evidence>
<feature type="domain" description="OmpR/PhoB-type" evidence="12">
    <location>
        <begin position="150"/>
        <end position="249"/>
    </location>
</feature>
<dbReference type="FunFam" id="1.10.10.10:FF:000099">
    <property type="entry name" value="Two-component system response regulator TorR"/>
    <property type="match status" value="1"/>
</dbReference>
<keyword evidence="5" id="KW-0805">Transcription regulation</keyword>
<evidence type="ECO:0000256" key="2">
    <source>
        <dbReference type="ARBA" id="ARBA00022490"/>
    </source>
</evidence>
<evidence type="ECO:0000256" key="3">
    <source>
        <dbReference type="ARBA" id="ARBA00022553"/>
    </source>
</evidence>
<feature type="DNA-binding region" description="OmpR/PhoB-type" evidence="10">
    <location>
        <begin position="150"/>
        <end position="249"/>
    </location>
</feature>
<keyword evidence="3 9" id="KW-0597">Phosphoprotein</keyword>
<dbReference type="GO" id="GO:0006355">
    <property type="term" value="P:regulation of DNA-templated transcription"/>
    <property type="evidence" value="ECO:0007669"/>
    <property type="project" value="InterPro"/>
</dbReference>
<dbReference type="PROSITE" id="PS51755">
    <property type="entry name" value="OMPR_PHOB"/>
    <property type="match status" value="1"/>
</dbReference>
<evidence type="ECO:0000256" key="8">
    <source>
        <dbReference type="ARBA" id="ARBA00067337"/>
    </source>
</evidence>
<dbReference type="PROSITE" id="PS50110">
    <property type="entry name" value="RESPONSE_REGULATORY"/>
    <property type="match status" value="1"/>
</dbReference>
<evidence type="ECO:0000256" key="9">
    <source>
        <dbReference type="PROSITE-ProRule" id="PRU00169"/>
    </source>
</evidence>
<evidence type="ECO:0000256" key="6">
    <source>
        <dbReference type="ARBA" id="ARBA00023125"/>
    </source>
</evidence>
<dbReference type="SUPFAM" id="SSF52172">
    <property type="entry name" value="CheY-like"/>
    <property type="match status" value="1"/>
</dbReference>
<dbReference type="SUPFAM" id="SSF46894">
    <property type="entry name" value="C-terminal effector domain of the bipartite response regulators"/>
    <property type="match status" value="1"/>
</dbReference>
<feature type="modified residue" description="4-aspartylphosphate" evidence="9">
    <location>
        <position position="71"/>
    </location>
</feature>
<keyword evidence="14" id="KW-1185">Reference proteome</keyword>
<dbReference type="GO" id="GO:0000976">
    <property type="term" value="F:transcription cis-regulatory region binding"/>
    <property type="evidence" value="ECO:0007669"/>
    <property type="project" value="TreeGrafter"/>
</dbReference>
<dbReference type="InterPro" id="IPR001789">
    <property type="entry name" value="Sig_transdc_resp-reg_receiver"/>
</dbReference>
<dbReference type="InterPro" id="IPR001867">
    <property type="entry name" value="OmpR/PhoB-type_DNA-bd"/>
</dbReference>
<dbReference type="InterPro" id="IPR011006">
    <property type="entry name" value="CheY-like_superfamily"/>
</dbReference>
<protein>
    <recommendedName>
        <fullName evidence="8">Regulatory protein VirG</fullName>
    </recommendedName>
</protein>
<evidence type="ECO:0000259" key="11">
    <source>
        <dbReference type="PROSITE" id="PS50110"/>
    </source>
</evidence>
<evidence type="ECO:0000256" key="5">
    <source>
        <dbReference type="ARBA" id="ARBA00023015"/>
    </source>
</evidence>
<dbReference type="AlphaFoldDB" id="A0A2T4YLP8"/>
<dbReference type="GO" id="GO:0032993">
    <property type="term" value="C:protein-DNA complex"/>
    <property type="evidence" value="ECO:0007669"/>
    <property type="project" value="TreeGrafter"/>
</dbReference>
<dbReference type="GO" id="GO:0005829">
    <property type="term" value="C:cytosol"/>
    <property type="evidence" value="ECO:0007669"/>
    <property type="project" value="TreeGrafter"/>
</dbReference>
<keyword evidence="6 10" id="KW-0238">DNA-binding</keyword>
<sequence>MVCWTPLHHHLKAKAIIQHILMIEDDRRLAAMVKTYLAQHGYLIAHATAGEEGLAALRDHERAGFAAVLLDLMLPDSDGLDICRRVRALPSPAGAVPIVMLTAKGDPFDRVIGLELGADDYLPKPFEPRELLARLRAVLRRPALAAADSLPRLRFGRLEIDRDARVAQLGGQGCPLTAYQFDLLVVLAERAGRVLSRDQLIDALKGRSHEPFDRSIDVHIGRLRAAIEDDPRQPRRIITVRGSGYVFARVQDG</sequence>
<dbReference type="InterPro" id="IPR036388">
    <property type="entry name" value="WH-like_DNA-bd_sf"/>
</dbReference>
<dbReference type="Gene3D" id="3.40.50.2300">
    <property type="match status" value="1"/>
</dbReference>
<comment type="caution">
    <text evidence="13">The sequence shown here is derived from an EMBL/GenBank/DDBJ whole genome shotgun (WGS) entry which is preliminary data.</text>
</comment>
<dbReference type="Gene3D" id="1.10.10.10">
    <property type="entry name" value="Winged helix-like DNA-binding domain superfamily/Winged helix DNA-binding domain"/>
    <property type="match status" value="1"/>
</dbReference>
<evidence type="ECO:0000256" key="7">
    <source>
        <dbReference type="ARBA" id="ARBA00023163"/>
    </source>
</evidence>
<keyword evidence="7" id="KW-0804">Transcription</keyword>
<dbReference type="SMART" id="SM00448">
    <property type="entry name" value="REC"/>
    <property type="match status" value="1"/>
</dbReference>
<dbReference type="Pfam" id="PF00072">
    <property type="entry name" value="Response_reg"/>
    <property type="match status" value="1"/>
</dbReference>
<reference evidence="13 14" key="1">
    <citation type="submission" date="2018-04" db="EMBL/GenBank/DDBJ databases">
        <title>Genomic Encyclopedia of Type Strains, Phase III (KMG-III): the genomes of soil and plant-associated and newly described type strains.</title>
        <authorList>
            <person name="Whitman W."/>
        </authorList>
    </citation>
    <scope>NUCLEOTIDE SEQUENCE [LARGE SCALE GENOMIC DNA]</scope>
    <source>
        <strain evidence="13 14">NW12</strain>
    </source>
</reference>
<evidence type="ECO:0000256" key="4">
    <source>
        <dbReference type="ARBA" id="ARBA00023012"/>
    </source>
</evidence>
<dbReference type="GO" id="GO:0000156">
    <property type="term" value="F:phosphorelay response regulator activity"/>
    <property type="evidence" value="ECO:0007669"/>
    <property type="project" value="TreeGrafter"/>
</dbReference>
<evidence type="ECO:0000313" key="13">
    <source>
        <dbReference type="EMBL" id="PTM44183.1"/>
    </source>
</evidence>
<feature type="domain" description="Response regulatory" evidence="11">
    <location>
        <begin position="19"/>
        <end position="139"/>
    </location>
</feature>
<dbReference type="InterPro" id="IPR039420">
    <property type="entry name" value="WalR-like"/>
</dbReference>
<dbReference type="Proteomes" id="UP000240996">
    <property type="component" value="Unassembled WGS sequence"/>
</dbReference>
<evidence type="ECO:0000256" key="10">
    <source>
        <dbReference type="PROSITE-ProRule" id="PRU01091"/>
    </source>
</evidence>
<dbReference type="PANTHER" id="PTHR48111">
    <property type="entry name" value="REGULATOR OF RPOS"/>
    <property type="match status" value="1"/>
</dbReference>
<dbReference type="PANTHER" id="PTHR48111:SF4">
    <property type="entry name" value="DNA-BINDING DUAL TRANSCRIPTIONAL REGULATOR OMPR"/>
    <property type="match status" value="1"/>
</dbReference>
<accession>A0A2T4YLP8</accession>
<keyword evidence="2" id="KW-0963">Cytoplasm</keyword>
<keyword evidence="4" id="KW-0902">Two-component regulatory system</keyword>
<gene>
    <name evidence="13" type="ORF">C8J24_3460</name>
</gene>
<dbReference type="Gene3D" id="6.10.250.690">
    <property type="match status" value="1"/>
</dbReference>
<evidence type="ECO:0000259" key="12">
    <source>
        <dbReference type="PROSITE" id="PS51755"/>
    </source>
</evidence>
<dbReference type="EMBL" id="PZZN01000004">
    <property type="protein sequence ID" value="PTM44183.1"/>
    <property type="molecule type" value="Genomic_DNA"/>
</dbReference>
<dbReference type="CDD" id="cd00383">
    <property type="entry name" value="trans_reg_C"/>
    <property type="match status" value="1"/>
</dbReference>
<proteinExistence type="predicted"/>
<comment type="subcellular location">
    <subcellularLocation>
        <location evidence="1">Cytoplasm</location>
    </subcellularLocation>
</comment>
<dbReference type="InterPro" id="IPR016032">
    <property type="entry name" value="Sig_transdc_resp-reg_C-effctor"/>
</dbReference>
<organism evidence="13 14">
    <name type="scientific">Sphingomonas aerolata</name>
    <dbReference type="NCBI Taxonomy" id="185951"/>
    <lineage>
        <taxon>Bacteria</taxon>
        <taxon>Pseudomonadati</taxon>
        <taxon>Pseudomonadota</taxon>
        <taxon>Alphaproteobacteria</taxon>
        <taxon>Sphingomonadales</taxon>
        <taxon>Sphingomonadaceae</taxon>
        <taxon>Sphingomonas</taxon>
    </lineage>
</organism>